<evidence type="ECO:0000256" key="5">
    <source>
        <dbReference type="ARBA" id="ARBA00022833"/>
    </source>
</evidence>
<evidence type="ECO:0000256" key="4">
    <source>
        <dbReference type="ARBA" id="ARBA00022771"/>
    </source>
</evidence>
<dbReference type="Gene3D" id="2.20.25.10">
    <property type="match status" value="1"/>
</dbReference>
<organism evidence="12 13">
    <name type="scientific">Acrasis kona</name>
    <dbReference type="NCBI Taxonomy" id="1008807"/>
    <lineage>
        <taxon>Eukaryota</taxon>
        <taxon>Discoba</taxon>
        <taxon>Heterolobosea</taxon>
        <taxon>Tetramitia</taxon>
        <taxon>Eutetramitia</taxon>
        <taxon>Acrasidae</taxon>
        <taxon>Acrasis</taxon>
    </lineage>
</organism>
<evidence type="ECO:0000313" key="12">
    <source>
        <dbReference type="EMBL" id="KAL0479848.1"/>
    </source>
</evidence>
<keyword evidence="2 7" id="KW-0240">DNA-directed RNA polymerase</keyword>
<gene>
    <name evidence="12" type="ORF">AKO1_007469</name>
</gene>
<dbReference type="EMBL" id="JAOPGA020000603">
    <property type="protein sequence ID" value="KAL0479848.1"/>
    <property type="molecule type" value="Genomic_DNA"/>
</dbReference>
<evidence type="ECO:0000256" key="1">
    <source>
        <dbReference type="ARBA" id="ARBA00004123"/>
    </source>
</evidence>
<dbReference type="PROSITE" id="PS51133">
    <property type="entry name" value="ZF_TFIIS_2"/>
    <property type="match status" value="1"/>
</dbReference>
<evidence type="ECO:0000256" key="6">
    <source>
        <dbReference type="ARBA" id="ARBA00023242"/>
    </source>
</evidence>
<reference evidence="12 13" key="1">
    <citation type="submission" date="2024-03" db="EMBL/GenBank/DDBJ databases">
        <title>The Acrasis kona genome and developmental transcriptomes reveal deep origins of eukaryotic multicellular pathways.</title>
        <authorList>
            <person name="Sheikh S."/>
            <person name="Fu C.-J."/>
            <person name="Brown M.W."/>
            <person name="Baldauf S.L."/>
        </authorList>
    </citation>
    <scope>NUCLEOTIDE SEQUENCE [LARGE SCALE GENOMIC DNA]</scope>
    <source>
        <strain evidence="12 13">ATCC MYA-3509</strain>
    </source>
</reference>
<keyword evidence="6 7" id="KW-0539">Nucleus</keyword>
<keyword evidence="7 10" id="KW-0804">Transcription</keyword>
<evidence type="ECO:0000259" key="11">
    <source>
        <dbReference type="PROSITE" id="PS51133"/>
    </source>
</evidence>
<feature type="binding site" evidence="8">
    <location>
        <position position="68"/>
    </location>
    <ligand>
        <name>Zn(2+)</name>
        <dbReference type="ChEBI" id="CHEBI:29105"/>
        <label>2</label>
    </ligand>
</feature>
<feature type="binding site" evidence="8">
    <location>
        <position position="8"/>
    </location>
    <ligand>
        <name>Zn(2+)</name>
        <dbReference type="ChEBI" id="CHEBI:29105"/>
        <label>1</label>
    </ligand>
</feature>
<feature type="binding site" evidence="8">
    <location>
        <position position="96"/>
    </location>
    <ligand>
        <name>Zn(2+)</name>
        <dbReference type="ChEBI" id="CHEBI:29105"/>
        <label>2</label>
    </ligand>
</feature>
<dbReference type="GO" id="GO:0008270">
    <property type="term" value="F:zinc ion binding"/>
    <property type="evidence" value="ECO:0007669"/>
    <property type="project" value="UniProtKB-KW"/>
</dbReference>
<evidence type="ECO:0000313" key="13">
    <source>
        <dbReference type="Proteomes" id="UP001431209"/>
    </source>
</evidence>
<dbReference type="SMART" id="SM00440">
    <property type="entry name" value="ZnF_C2C2"/>
    <property type="match status" value="1"/>
</dbReference>
<evidence type="ECO:0000256" key="7">
    <source>
        <dbReference type="PIRNR" id="PIRNR005586"/>
    </source>
</evidence>
<dbReference type="PANTHER" id="PTHR11239">
    <property type="entry name" value="DNA-DIRECTED RNA POLYMERASE"/>
    <property type="match status" value="1"/>
</dbReference>
<keyword evidence="4 9" id="KW-0863">Zinc-finger</keyword>
<proteinExistence type="inferred from homology"/>
<feature type="binding site" evidence="8">
    <location>
        <position position="71"/>
    </location>
    <ligand>
        <name>Zn(2+)</name>
        <dbReference type="ChEBI" id="CHEBI:29105"/>
        <label>2</label>
    </ligand>
</feature>
<dbReference type="SUPFAM" id="SSF57783">
    <property type="entry name" value="Zinc beta-ribbon"/>
    <property type="match status" value="1"/>
</dbReference>
<dbReference type="SMART" id="SM00661">
    <property type="entry name" value="RPOL9"/>
    <property type="match status" value="1"/>
</dbReference>
<comment type="similarity">
    <text evidence="7 10">Belongs to the archaeal rpoM/eukaryotic RPA12/RPB9/RPC11 RNA polymerase family.</text>
</comment>
<sequence length="106" mass="12347">MPFFCPYCCNILLVENNSEHSNQWYCQTCPYVCRVSQKIVNKVKLEKKQVDDVLGGIDKYAPTVNMQCPKCSQPEAYFTEFQTRSADEPMTQFYQCVSCGHQWKIN</sequence>
<dbReference type="InterPro" id="IPR001529">
    <property type="entry name" value="Zn_ribbon_RPB9"/>
</dbReference>
<name>A0AAW2YSB8_9EUKA</name>
<keyword evidence="3 8" id="KW-0479">Metal-binding</keyword>
<keyword evidence="5 8" id="KW-0862">Zinc</keyword>
<dbReference type="InterPro" id="IPR001222">
    <property type="entry name" value="Znf_TFIIS"/>
</dbReference>
<dbReference type="InterPro" id="IPR034014">
    <property type="entry name" value="Zn_ribbon_RPC11_C"/>
</dbReference>
<dbReference type="Proteomes" id="UP001431209">
    <property type="component" value="Unassembled WGS sequence"/>
</dbReference>
<accession>A0AAW2YSB8</accession>
<evidence type="ECO:0000256" key="3">
    <source>
        <dbReference type="ARBA" id="ARBA00022723"/>
    </source>
</evidence>
<dbReference type="PIRSF" id="PIRSF005586">
    <property type="entry name" value="RNApol_RpoM"/>
    <property type="match status" value="1"/>
</dbReference>
<dbReference type="GO" id="GO:0003899">
    <property type="term" value="F:DNA-directed RNA polymerase activity"/>
    <property type="evidence" value="ECO:0007669"/>
    <property type="project" value="InterPro"/>
</dbReference>
<feature type="binding site" evidence="8">
    <location>
        <position position="5"/>
    </location>
    <ligand>
        <name>Zn(2+)</name>
        <dbReference type="ChEBI" id="CHEBI:29105"/>
        <label>1</label>
    </ligand>
</feature>
<dbReference type="GO" id="GO:0003676">
    <property type="term" value="F:nucleic acid binding"/>
    <property type="evidence" value="ECO:0007669"/>
    <property type="project" value="InterPro"/>
</dbReference>
<feature type="binding site" evidence="8">
    <location>
        <position position="26"/>
    </location>
    <ligand>
        <name>Zn(2+)</name>
        <dbReference type="ChEBI" id="CHEBI:29105"/>
        <label>1</label>
    </ligand>
</feature>
<feature type="binding site" evidence="8">
    <location>
        <position position="99"/>
    </location>
    <ligand>
        <name>Zn(2+)</name>
        <dbReference type="ChEBI" id="CHEBI:29105"/>
        <label>2</label>
    </ligand>
</feature>
<feature type="domain" description="TFIIS-type" evidence="11">
    <location>
        <begin position="64"/>
        <end position="104"/>
    </location>
</feature>
<evidence type="ECO:0000256" key="9">
    <source>
        <dbReference type="PIRSR" id="PIRSR005586-2"/>
    </source>
</evidence>
<dbReference type="AlphaFoldDB" id="A0AAW2YSB8"/>
<evidence type="ECO:0000256" key="2">
    <source>
        <dbReference type="ARBA" id="ARBA00022478"/>
    </source>
</evidence>
<evidence type="ECO:0000256" key="8">
    <source>
        <dbReference type="PIRSR" id="PIRSR005586-1"/>
    </source>
</evidence>
<comment type="function">
    <text evidence="7">DNA-dependent RNA polymerase catalyzes the transcription of DNA into RNA using the four ribonucleoside triphosphates as substrates.</text>
</comment>
<comment type="subcellular location">
    <subcellularLocation>
        <location evidence="1 7">Nucleus</location>
    </subcellularLocation>
</comment>
<dbReference type="GO" id="GO:0006386">
    <property type="term" value="P:termination of RNA polymerase III transcription"/>
    <property type="evidence" value="ECO:0007669"/>
    <property type="project" value="TreeGrafter"/>
</dbReference>
<keyword evidence="13" id="KW-1185">Reference proteome</keyword>
<dbReference type="Pfam" id="PF01096">
    <property type="entry name" value="Zn_ribbon_TFIIS"/>
    <property type="match status" value="1"/>
</dbReference>
<dbReference type="GO" id="GO:0005666">
    <property type="term" value="C:RNA polymerase III complex"/>
    <property type="evidence" value="ECO:0007669"/>
    <property type="project" value="TreeGrafter"/>
</dbReference>
<dbReference type="CDD" id="cd10509">
    <property type="entry name" value="Zn-ribbon_RPC11"/>
    <property type="match status" value="1"/>
</dbReference>
<dbReference type="PANTHER" id="PTHR11239:SF12">
    <property type="entry name" value="DNA-DIRECTED RNA POLYMERASE III SUBUNIT RPC10"/>
    <property type="match status" value="1"/>
</dbReference>
<protein>
    <recommendedName>
        <fullName evidence="7">DNA-directed RNA polymerase subunit</fullName>
    </recommendedName>
</protein>
<evidence type="ECO:0000256" key="10">
    <source>
        <dbReference type="RuleBase" id="RU003474"/>
    </source>
</evidence>
<dbReference type="InterPro" id="IPR012164">
    <property type="entry name" value="Rpa12/Rpb9/Rpc10/TFS"/>
</dbReference>
<feature type="zinc finger region" description="C4-type" evidence="9">
    <location>
        <begin position="5"/>
        <end position="29"/>
    </location>
</feature>
<comment type="caution">
    <text evidence="12">The sequence shown here is derived from an EMBL/GenBank/DDBJ whole genome shotgun (WGS) entry which is preliminary data.</text>
</comment>
<feature type="binding site" evidence="8">
    <location>
        <position position="29"/>
    </location>
    <ligand>
        <name>Zn(2+)</name>
        <dbReference type="ChEBI" id="CHEBI:29105"/>
        <label>1</label>
    </ligand>
</feature>